<dbReference type="EnsemblMetazoa" id="XM_029491533.1">
    <property type="protein sequence ID" value="XP_029347393.1"/>
    <property type="gene ID" value="LOC107884314"/>
</dbReference>
<keyword evidence="2" id="KW-0472">Membrane</keyword>
<reference evidence="4" key="1">
    <citation type="submission" date="2010-06" db="EMBL/GenBank/DDBJ databases">
        <authorList>
            <person name="Jiang H."/>
            <person name="Abraham K."/>
            <person name="Ali S."/>
            <person name="Alsbrooks S.L."/>
            <person name="Anim B.N."/>
            <person name="Anosike U.S."/>
            <person name="Attaway T."/>
            <person name="Bandaranaike D.P."/>
            <person name="Battles P.K."/>
            <person name="Bell S.N."/>
            <person name="Bell A.V."/>
            <person name="Beltran B."/>
            <person name="Bickham C."/>
            <person name="Bustamante Y."/>
            <person name="Caleb T."/>
            <person name="Canada A."/>
            <person name="Cardenas V."/>
            <person name="Carter K."/>
            <person name="Chacko J."/>
            <person name="Chandrabose M.N."/>
            <person name="Chavez D."/>
            <person name="Chavez A."/>
            <person name="Chen L."/>
            <person name="Chu H.-S."/>
            <person name="Claassen K.J."/>
            <person name="Cockrell R."/>
            <person name="Collins M."/>
            <person name="Cooper J.A."/>
            <person name="Cree A."/>
            <person name="Curry S.M."/>
            <person name="Da Y."/>
            <person name="Dao M.D."/>
            <person name="Das B."/>
            <person name="Davila M.-L."/>
            <person name="Davy-Carroll L."/>
            <person name="Denson S."/>
            <person name="Dinh H."/>
            <person name="Ebong V.E."/>
            <person name="Edwards J.R."/>
            <person name="Egan A."/>
            <person name="El-Daye J."/>
            <person name="Escobedo L."/>
            <person name="Fernandez S."/>
            <person name="Fernando P.R."/>
            <person name="Flagg N."/>
            <person name="Forbes L.D."/>
            <person name="Fowler R.G."/>
            <person name="Fu Q."/>
            <person name="Gabisi R.A."/>
            <person name="Ganer J."/>
            <person name="Garbino Pronczuk A."/>
            <person name="Garcia R.M."/>
            <person name="Garner T."/>
            <person name="Garrett T.E."/>
            <person name="Gonzalez D.A."/>
            <person name="Hamid H."/>
            <person name="Hawkins E.S."/>
            <person name="Hirani K."/>
            <person name="Hogues M.E."/>
            <person name="Hollins B."/>
            <person name="Hsiao C.-H."/>
            <person name="Jabil R."/>
            <person name="James M.L."/>
            <person name="Jhangiani S.N."/>
            <person name="Johnson B."/>
            <person name="Johnson Q."/>
            <person name="Joshi V."/>
            <person name="Kalu J.B."/>
            <person name="Kam C."/>
            <person name="Kashfia A."/>
            <person name="Keebler J."/>
            <person name="Kisamo H."/>
            <person name="Kovar C.L."/>
            <person name="Lago L.A."/>
            <person name="Lai C.-Y."/>
            <person name="Laidlaw J."/>
            <person name="Lara F."/>
            <person name="Le T.-K."/>
            <person name="Lee S.L."/>
            <person name="Legall F.H."/>
            <person name="Lemon S.J."/>
            <person name="Lewis L.R."/>
            <person name="Li B."/>
            <person name="Liu Y."/>
            <person name="Liu Y.-S."/>
            <person name="Lopez J."/>
            <person name="Lozado R.J."/>
            <person name="Lu J."/>
            <person name="Madu R.C."/>
            <person name="Maheshwari M."/>
            <person name="Maheshwari R."/>
            <person name="Malloy K."/>
            <person name="Martinez E."/>
            <person name="Mathew T."/>
            <person name="Mercado I.C."/>
            <person name="Mercado C."/>
            <person name="Meyer B."/>
            <person name="Montgomery K."/>
            <person name="Morgan M.B."/>
            <person name="Munidasa M."/>
            <person name="Nazareth L.V."/>
            <person name="Nelson J."/>
            <person name="Ng B.M."/>
            <person name="Nguyen N.B."/>
            <person name="Nguyen P.Q."/>
            <person name="Nguyen T."/>
            <person name="Obregon M."/>
            <person name="Okwuonu G.O."/>
            <person name="Onwere C.G."/>
            <person name="Orozco G."/>
            <person name="Parra A."/>
            <person name="Patel S."/>
            <person name="Patil S."/>
            <person name="Perez A."/>
            <person name="Perez Y."/>
            <person name="Pham C."/>
            <person name="Primus E.L."/>
            <person name="Pu L.-L."/>
            <person name="Puazo M."/>
            <person name="Qin X."/>
            <person name="Quiroz J.B."/>
            <person name="Reese J."/>
            <person name="Richards S."/>
            <person name="Rives C.M."/>
            <person name="Robberts R."/>
            <person name="Ruiz S.J."/>
            <person name="Ruiz M.J."/>
            <person name="Santibanez J."/>
            <person name="Schneider B.W."/>
            <person name="Sisson I."/>
            <person name="Smith M."/>
            <person name="Sodergren E."/>
            <person name="Song X.-Z."/>
            <person name="Song B.B."/>
            <person name="Summersgill H."/>
            <person name="Thelus R."/>
            <person name="Thornton R.D."/>
            <person name="Trejos Z.Y."/>
            <person name="Usmani K."/>
            <person name="Vattathil S."/>
            <person name="Villasana D."/>
            <person name="Walker D.L."/>
            <person name="Wang S."/>
            <person name="Wang K."/>
            <person name="White C.S."/>
            <person name="Williams A.C."/>
            <person name="Williamson J."/>
            <person name="Wilson K."/>
            <person name="Woghiren I.O."/>
            <person name="Woodworth J.R."/>
            <person name="Worley K.C."/>
            <person name="Wright R.A."/>
            <person name="Wu W."/>
            <person name="Young L."/>
            <person name="Zhang L."/>
            <person name="Zhang J."/>
            <person name="Zhu Y."/>
            <person name="Muzny D.M."/>
            <person name="Weinstock G."/>
            <person name="Gibbs R.A."/>
        </authorList>
    </citation>
    <scope>NUCLEOTIDE SEQUENCE [LARGE SCALE GENOMIC DNA]</scope>
    <source>
        <strain evidence="4">LSR1</strain>
    </source>
</reference>
<evidence type="ECO:0000256" key="2">
    <source>
        <dbReference type="SAM" id="Phobius"/>
    </source>
</evidence>
<evidence type="ECO:0000313" key="4">
    <source>
        <dbReference type="Proteomes" id="UP000007819"/>
    </source>
</evidence>
<dbReference type="AlphaFoldDB" id="A0A8R2JVC8"/>
<feature type="transmembrane region" description="Helical" evidence="2">
    <location>
        <begin position="38"/>
        <end position="57"/>
    </location>
</feature>
<protein>
    <submittedName>
        <fullName evidence="3">Uncharacterized protein</fullName>
    </submittedName>
</protein>
<dbReference type="GeneID" id="107884314"/>
<proteinExistence type="predicted"/>
<evidence type="ECO:0000256" key="1">
    <source>
        <dbReference type="SAM" id="MobiDB-lite"/>
    </source>
</evidence>
<dbReference type="RefSeq" id="XP_029347393.1">
    <property type="nucleotide sequence ID" value="XM_029491533.1"/>
</dbReference>
<keyword evidence="2" id="KW-0812">Transmembrane</keyword>
<accession>A0A8R2JVC8</accession>
<dbReference type="EnsemblMetazoa" id="XM_029491534.1">
    <property type="protein sequence ID" value="XP_029347394.1"/>
    <property type="gene ID" value="LOC107884314"/>
</dbReference>
<keyword evidence="2" id="KW-1133">Transmembrane helix</keyword>
<keyword evidence="4" id="KW-1185">Reference proteome</keyword>
<feature type="region of interest" description="Disordered" evidence="1">
    <location>
        <begin position="71"/>
        <end position="97"/>
    </location>
</feature>
<dbReference type="Proteomes" id="UP000007819">
    <property type="component" value="Chromosome A3"/>
</dbReference>
<name>A0A8R2JVC8_ACYPI</name>
<dbReference type="RefSeq" id="XP_029347394.1">
    <property type="nucleotide sequence ID" value="XM_029491534.1"/>
</dbReference>
<reference evidence="3" key="2">
    <citation type="submission" date="2022-06" db="UniProtKB">
        <authorList>
            <consortium name="EnsemblMetazoa"/>
        </authorList>
    </citation>
    <scope>IDENTIFICATION</scope>
</reference>
<organism evidence="3 4">
    <name type="scientific">Acyrthosiphon pisum</name>
    <name type="common">Pea aphid</name>
    <dbReference type="NCBI Taxonomy" id="7029"/>
    <lineage>
        <taxon>Eukaryota</taxon>
        <taxon>Metazoa</taxon>
        <taxon>Ecdysozoa</taxon>
        <taxon>Arthropoda</taxon>
        <taxon>Hexapoda</taxon>
        <taxon>Insecta</taxon>
        <taxon>Pterygota</taxon>
        <taxon>Neoptera</taxon>
        <taxon>Paraneoptera</taxon>
        <taxon>Hemiptera</taxon>
        <taxon>Sternorrhyncha</taxon>
        <taxon>Aphidomorpha</taxon>
        <taxon>Aphidoidea</taxon>
        <taxon>Aphididae</taxon>
        <taxon>Macrosiphini</taxon>
        <taxon>Acyrthosiphon</taxon>
    </lineage>
</organism>
<sequence length="97" mass="11246">MGKLAYPILLVNISVMLTSQSSQRLPIYLSSRYVFETFLYGSFMCYMMAIILYLIVYEPFAKLTKNLLKGKVQSRRSRMENRSKKQPPAAVKLLKKT</sequence>
<dbReference type="OrthoDB" id="207378at2759"/>
<evidence type="ECO:0000313" key="3">
    <source>
        <dbReference type="EnsemblMetazoa" id="XP_029347394.1"/>
    </source>
</evidence>